<sequence length="238" mass="25569">MTVGSTRGTRSRLGAVFGATTNVLPLRESCAICSIPPRLSLIGVDLAKSCLATVAVLARCLASFFGSIEESCRCWNVSGPTSSFSSSLFRSMILVGFLARGSDNRLGSGIGFTSLVDLRRRDAFAVFLAALLPSPAGLRFLPETDLRPLRFFELPSSGSLKSYGFSGAGSRLKNRSADRSTIWLILRMFCSNFLSSTFCCAMPNVPLFSMYACTDCSNSSDDIKSDDPVTSSTSDLLR</sequence>
<organism evidence="2">
    <name type="scientific">Culex pipiens</name>
    <name type="common">House mosquito</name>
    <dbReference type="NCBI Taxonomy" id="7175"/>
    <lineage>
        <taxon>Eukaryota</taxon>
        <taxon>Metazoa</taxon>
        <taxon>Ecdysozoa</taxon>
        <taxon>Arthropoda</taxon>
        <taxon>Hexapoda</taxon>
        <taxon>Insecta</taxon>
        <taxon>Pterygota</taxon>
        <taxon>Neoptera</taxon>
        <taxon>Endopterygota</taxon>
        <taxon>Diptera</taxon>
        <taxon>Nematocera</taxon>
        <taxon>Culicoidea</taxon>
        <taxon>Culicidae</taxon>
        <taxon>Culicinae</taxon>
        <taxon>Culicini</taxon>
        <taxon>Culex</taxon>
        <taxon>Culex</taxon>
    </lineage>
</organism>
<name>A0A8D8BXE2_CULPI</name>
<protein>
    <submittedName>
        <fullName evidence="2">(northern house mosquito) hypothetical protein</fullName>
    </submittedName>
</protein>
<proteinExistence type="predicted"/>
<evidence type="ECO:0000256" key="1">
    <source>
        <dbReference type="SAM" id="MobiDB-lite"/>
    </source>
</evidence>
<dbReference type="AlphaFoldDB" id="A0A8D8BXE2"/>
<evidence type="ECO:0000313" key="2">
    <source>
        <dbReference type="EMBL" id="CAG6481132.1"/>
    </source>
</evidence>
<reference evidence="2" key="1">
    <citation type="submission" date="2021-05" db="EMBL/GenBank/DDBJ databases">
        <authorList>
            <person name="Alioto T."/>
            <person name="Alioto T."/>
            <person name="Gomez Garrido J."/>
        </authorList>
    </citation>
    <scope>NUCLEOTIDE SEQUENCE</scope>
</reference>
<feature type="region of interest" description="Disordered" evidence="1">
    <location>
        <begin position="218"/>
        <end position="238"/>
    </location>
</feature>
<dbReference type="EMBL" id="HBUE01090124">
    <property type="protein sequence ID" value="CAG6481132.1"/>
    <property type="molecule type" value="Transcribed_RNA"/>
</dbReference>
<feature type="compositionally biased region" description="Polar residues" evidence="1">
    <location>
        <begin position="228"/>
        <end position="238"/>
    </location>
</feature>
<accession>A0A8D8BXE2</accession>